<feature type="compositionally biased region" description="Low complexity" evidence="2">
    <location>
        <begin position="67"/>
        <end position="81"/>
    </location>
</feature>
<dbReference type="Gene3D" id="2.30.170.20">
    <property type="entry name" value="Ribosomal protein L24e"/>
    <property type="match status" value="1"/>
</dbReference>
<feature type="compositionally biased region" description="Low complexity" evidence="2">
    <location>
        <begin position="102"/>
        <end position="120"/>
    </location>
</feature>
<reference evidence="5" key="2">
    <citation type="journal article" date="2014" name="ISME J.">
        <title>Microbial stratification in low pH oxic and suboxic macroscopic growths along an acid mine drainage.</title>
        <authorList>
            <person name="Mendez-Garcia C."/>
            <person name="Mesa V."/>
            <person name="Sprenger R.R."/>
            <person name="Richter M."/>
            <person name="Diez M.S."/>
            <person name="Solano J."/>
            <person name="Bargiela R."/>
            <person name="Golyshina O.V."/>
            <person name="Manteca A."/>
            <person name="Ramos J.L."/>
            <person name="Gallego J.R."/>
            <person name="Llorente I."/>
            <person name="Martins Dos Santos V.A."/>
            <person name="Jensen O.N."/>
            <person name="Pelaez A.I."/>
            <person name="Sanchez J."/>
            <person name="Ferrer M."/>
        </authorList>
    </citation>
    <scope>NUCLEOTIDE SEQUENCE</scope>
</reference>
<comment type="similarity">
    <text evidence="1">Belongs to the eukaryotic ribosomal protein eL24 family.</text>
</comment>
<dbReference type="InterPro" id="IPR055345">
    <property type="entry name" value="Ribosomal_eL24-rel_arc"/>
</dbReference>
<dbReference type="AlphaFoldDB" id="T1CEJ1"/>
<proteinExistence type="inferred from homology"/>
<name>T1CEJ1_9ZZZZ</name>
<protein>
    <submittedName>
        <fullName evidence="5">Ribosomal protein L24e</fullName>
    </submittedName>
</protein>
<evidence type="ECO:0000313" key="4">
    <source>
        <dbReference type="EMBL" id="EQD72070.1"/>
    </source>
</evidence>
<dbReference type="NCBIfam" id="NF034186">
    <property type="entry name" value="PRK14891.1-1"/>
    <property type="match status" value="1"/>
</dbReference>
<reference evidence="5" key="1">
    <citation type="submission" date="2013-08" db="EMBL/GenBank/DDBJ databases">
        <authorList>
            <person name="Mendez C."/>
            <person name="Richter M."/>
            <person name="Ferrer M."/>
            <person name="Sanchez J."/>
        </authorList>
    </citation>
    <scope>NUCLEOTIDE SEQUENCE</scope>
</reference>
<dbReference type="InterPro" id="IPR000988">
    <property type="entry name" value="Ribosomal_eL24-rel_N"/>
</dbReference>
<dbReference type="GO" id="GO:0005840">
    <property type="term" value="C:ribosome"/>
    <property type="evidence" value="ECO:0007669"/>
    <property type="project" value="UniProtKB-KW"/>
</dbReference>
<evidence type="ECO:0000256" key="1">
    <source>
        <dbReference type="ARBA" id="ARBA00005647"/>
    </source>
</evidence>
<dbReference type="SUPFAM" id="SSF57716">
    <property type="entry name" value="Glucocorticoid receptor-like (DNA-binding domain)"/>
    <property type="match status" value="1"/>
</dbReference>
<comment type="caution">
    <text evidence="5">The sequence shown here is derived from an EMBL/GenBank/DDBJ whole genome shotgun (WGS) entry which is preliminary data.</text>
</comment>
<keyword evidence="5" id="KW-0687">Ribonucleoprotein</keyword>
<feature type="domain" description="TRASH" evidence="3">
    <location>
        <begin position="7"/>
        <end position="45"/>
    </location>
</feature>
<feature type="region of interest" description="Disordered" evidence="2">
    <location>
        <begin position="67"/>
        <end position="129"/>
    </location>
</feature>
<evidence type="ECO:0000259" key="3">
    <source>
        <dbReference type="SMART" id="SM00746"/>
    </source>
</evidence>
<feature type="compositionally biased region" description="Pro residues" evidence="2">
    <location>
        <begin position="82"/>
        <end position="101"/>
    </location>
</feature>
<gene>
    <name evidence="5" type="ORF">B1A_00336</name>
    <name evidence="4" type="ORF">B1B_04074</name>
</gene>
<keyword evidence="5" id="KW-0689">Ribosomal protein</keyword>
<dbReference type="EMBL" id="AUZX01000261">
    <property type="protein sequence ID" value="EQD80957.1"/>
    <property type="molecule type" value="Genomic_DNA"/>
</dbReference>
<evidence type="ECO:0000313" key="5">
    <source>
        <dbReference type="EMBL" id="EQD80957.1"/>
    </source>
</evidence>
<accession>T1CEJ1</accession>
<organism evidence="5">
    <name type="scientific">mine drainage metagenome</name>
    <dbReference type="NCBI Taxonomy" id="410659"/>
    <lineage>
        <taxon>unclassified sequences</taxon>
        <taxon>metagenomes</taxon>
        <taxon>ecological metagenomes</taxon>
    </lineage>
</organism>
<sequence length="129" mass="13520">MVTKRQCSFCADEIEPGTGTMYVKRDGTVYHFCSASCRKQQLQLHRVGQRFKWTRAYALQKAAAARHSAAPKAVRAATTPSKVPPAPSTPPVAAPSAPSAPAPSTEPAATGPAVPKSAPAARKKPSAKP</sequence>
<dbReference type="InterPro" id="IPR011017">
    <property type="entry name" value="TRASH_dom"/>
</dbReference>
<dbReference type="InterPro" id="IPR038630">
    <property type="entry name" value="L24e/L24_sf"/>
</dbReference>
<dbReference type="Pfam" id="PF01246">
    <property type="entry name" value="Ribosomal_L24e"/>
    <property type="match status" value="1"/>
</dbReference>
<dbReference type="SMART" id="SM00746">
    <property type="entry name" value="TRASH"/>
    <property type="match status" value="1"/>
</dbReference>
<dbReference type="GO" id="GO:0003735">
    <property type="term" value="F:structural constituent of ribosome"/>
    <property type="evidence" value="ECO:0007669"/>
    <property type="project" value="InterPro"/>
</dbReference>
<dbReference type="CDD" id="cd00472">
    <property type="entry name" value="Ribosomal_L24e_L24"/>
    <property type="match status" value="1"/>
</dbReference>
<evidence type="ECO:0000256" key="2">
    <source>
        <dbReference type="SAM" id="MobiDB-lite"/>
    </source>
</evidence>
<dbReference type="HAMAP" id="MF_00773">
    <property type="entry name" value="Ribosomal_eL24"/>
    <property type="match status" value="1"/>
</dbReference>
<dbReference type="EMBL" id="AUZY01002548">
    <property type="protein sequence ID" value="EQD72070.1"/>
    <property type="molecule type" value="Genomic_DNA"/>
</dbReference>